<evidence type="ECO:0000313" key="1">
    <source>
        <dbReference type="EMBL" id="MBX14741.1"/>
    </source>
</evidence>
<proteinExistence type="predicted"/>
<protein>
    <submittedName>
        <fullName evidence="1">Uncharacterized protein</fullName>
    </submittedName>
</protein>
<reference evidence="1" key="1">
    <citation type="submission" date="2018-02" db="EMBL/GenBank/DDBJ databases">
        <title>Rhizophora mucronata_Transcriptome.</title>
        <authorList>
            <person name="Meera S.P."/>
            <person name="Sreeshan A."/>
            <person name="Augustine A."/>
        </authorList>
    </citation>
    <scope>NUCLEOTIDE SEQUENCE</scope>
    <source>
        <tissue evidence="1">Leaf</tissue>
    </source>
</reference>
<dbReference type="EMBL" id="GGEC01034257">
    <property type="protein sequence ID" value="MBX14741.1"/>
    <property type="molecule type" value="Transcribed_RNA"/>
</dbReference>
<sequence length="19" mass="2340">MFWQWITFEDCPSSCSQMI</sequence>
<organism evidence="1">
    <name type="scientific">Rhizophora mucronata</name>
    <name type="common">Asiatic mangrove</name>
    <dbReference type="NCBI Taxonomy" id="61149"/>
    <lineage>
        <taxon>Eukaryota</taxon>
        <taxon>Viridiplantae</taxon>
        <taxon>Streptophyta</taxon>
        <taxon>Embryophyta</taxon>
        <taxon>Tracheophyta</taxon>
        <taxon>Spermatophyta</taxon>
        <taxon>Magnoliopsida</taxon>
        <taxon>eudicotyledons</taxon>
        <taxon>Gunneridae</taxon>
        <taxon>Pentapetalae</taxon>
        <taxon>rosids</taxon>
        <taxon>fabids</taxon>
        <taxon>Malpighiales</taxon>
        <taxon>Rhizophoraceae</taxon>
        <taxon>Rhizophora</taxon>
    </lineage>
</organism>
<accession>A0A2P2L9W4</accession>
<dbReference type="AlphaFoldDB" id="A0A2P2L9W4"/>
<name>A0A2P2L9W4_RHIMU</name>